<proteinExistence type="predicted"/>
<name>A0ABV7VJY2_9PROT</name>
<feature type="compositionally biased region" description="Low complexity" evidence="1">
    <location>
        <begin position="135"/>
        <end position="156"/>
    </location>
</feature>
<dbReference type="InterPro" id="IPR007730">
    <property type="entry name" value="SPOR-like_dom"/>
</dbReference>
<evidence type="ECO:0000256" key="1">
    <source>
        <dbReference type="SAM" id="MobiDB-lite"/>
    </source>
</evidence>
<sequence length="296" mass="30874">MTCRNVSIALVLCGLLAGCSTYYAARRDLGIDTVDPPRPPAATTVVMPAQSTPVQPMQPATMPNGEAPPPPGTVLQTREGVAQANWAAQRTATLTAQDNTPPVGYKPEEQASAQPLPVAPAMAKAAPPAAPKAAPPATAMAKPPVAAPPAAMAKPPVTAPPPTMPPPPAGLPAGYRPSPSAVDHPPAGAPPAAMAAAQAIPPATMKDEGAAMHHDAWRAHLASYRSEEEAIAGWEILLKADPKLYGRFDPRIEWAEIPNRGSYARLTMGEFADRKAAEAACETVRNPRRYCAPLRD</sequence>
<comment type="caution">
    <text evidence="4">The sequence shown here is derived from an EMBL/GenBank/DDBJ whole genome shotgun (WGS) entry which is preliminary data.</text>
</comment>
<dbReference type="EMBL" id="JBHRYJ010000003">
    <property type="protein sequence ID" value="MFC3676861.1"/>
    <property type="molecule type" value="Genomic_DNA"/>
</dbReference>
<dbReference type="PROSITE" id="PS51257">
    <property type="entry name" value="PROKAR_LIPOPROTEIN"/>
    <property type="match status" value="1"/>
</dbReference>
<dbReference type="Pfam" id="PF05036">
    <property type="entry name" value="SPOR"/>
    <property type="match status" value="1"/>
</dbReference>
<keyword evidence="2" id="KW-0732">Signal</keyword>
<feature type="signal peptide" evidence="2">
    <location>
        <begin position="1"/>
        <end position="24"/>
    </location>
</feature>
<feature type="region of interest" description="Disordered" evidence="1">
    <location>
        <begin position="119"/>
        <end position="191"/>
    </location>
</feature>
<keyword evidence="5" id="KW-1185">Reference proteome</keyword>
<gene>
    <name evidence="4" type="ORF">ACFOOQ_14985</name>
</gene>
<dbReference type="RefSeq" id="WP_379728092.1">
    <property type="nucleotide sequence ID" value="NZ_JBHRYJ010000003.1"/>
</dbReference>
<organism evidence="4 5">
    <name type="scientific">Ferrovibrio xuzhouensis</name>
    <dbReference type="NCBI Taxonomy" id="1576914"/>
    <lineage>
        <taxon>Bacteria</taxon>
        <taxon>Pseudomonadati</taxon>
        <taxon>Pseudomonadota</taxon>
        <taxon>Alphaproteobacteria</taxon>
        <taxon>Rhodospirillales</taxon>
        <taxon>Rhodospirillaceae</taxon>
        <taxon>Ferrovibrio</taxon>
    </lineage>
</organism>
<feature type="domain" description="SPOR" evidence="3">
    <location>
        <begin position="211"/>
        <end position="296"/>
    </location>
</feature>
<evidence type="ECO:0000256" key="2">
    <source>
        <dbReference type="SAM" id="SignalP"/>
    </source>
</evidence>
<dbReference type="Proteomes" id="UP001595711">
    <property type="component" value="Unassembled WGS sequence"/>
</dbReference>
<accession>A0ABV7VJY2</accession>
<protein>
    <submittedName>
        <fullName evidence="4">SPOR domain-containing protein</fullName>
    </submittedName>
</protein>
<feature type="chain" id="PRO_5047381329" evidence="2">
    <location>
        <begin position="25"/>
        <end position="296"/>
    </location>
</feature>
<evidence type="ECO:0000313" key="4">
    <source>
        <dbReference type="EMBL" id="MFC3676861.1"/>
    </source>
</evidence>
<dbReference type="PROSITE" id="PS51724">
    <property type="entry name" value="SPOR"/>
    <property type="match status" value="1"/>
</dbReference>
<evidence type="ECO:0000259" key="3">
    <source>
        <dbReference type="PROSITE" id="PS51724"/>
    </source>
</evidence>
<evidence type="ECO:0000313" key="5">
    <source>
        <dbReference type="Proteomes" id="UP001595711"/>
    </source>
</evidence>
<feature type="compositionally biased region" description="Pro residues" evidence="1">
    <location>
        <begin position="157"/>
        <end position="170"/>
    </location>
</feature>
<reference evidence="5" key="1">
    <citation type="journal article" date="2019" name="Int. J. Syst. Evol. Microbiol.">
        <title>The Global Catalogue of Microorganisms (GCM) 10K type strain sequencing project: providing services to taxonomists for standard genome sequencing and annotation.</title>
        <authorList>
            <consortium name="The Broad Institute Genomics Platform"/>
            <consortium name="The Broad Institute Genome Sequencing Center for Infectious Disease"/>
            <person name="Wu L."/>
            <person name="Ma J."/>
        </authorList>
    </citation>
    <scope>NUCLEOTIDE SEQUENCE [LARGE SCALE GENOMIC DNA]</scope>
    <source>
        <strain evidence="5">KCTC 42182</strain>
    </source>
</reference>